<reference evidence="2" key="1">
    <citation type="submission" date="2021-02" db="EMBL/GenBank/DDBJ databases">
        <authorList>
            <person name="Nowell W R."/>
        </authorList>
    </citation>
    <scope>NUCLEOTIDE SEQUENCE</scope>
</reference>
<evidence type="ECO:0000313" key="3">
    <source>
        <dbReference type="Proteomes" id="UP000663868"/>
    </source>
</evidence>
<feature type="chain" id="PRO_5032915118" evidence="1">
    <location>
        <begin position="22"/>
        <end position="188"/>
    </location>
</feature>
<evidence type="ECO:0000256" key="1">
    <source>
        <dbReference type="SAM" id="SignalP"/>
    </source>
</evidence>
<dbReference type="Proteomes" id="UP000663868">
    <property type="component" value="Unassembled WGS sequence"/>
</dbReference>
<feature type="signal peptide" evidence="1">
    <location>
        <begin position="1"/>
        <end position="21"/>
    </location>
</feature>
<name>A0A820E1Y2_9BILA</name>
<sequence>MQLIFAHDGTFTISFFSLITATTTSTTTMTTTTAFNCASTVTSTLKSYTDSVDCPKNSWHTFPKSFIAPYTGIRTLVFTFTNIKNAHMYLTNIKVYDASNVQLINNGDFSASSGSTPTSWLKCGDSGQVDSSCNVATSIACYTISTDGGFISQSFSVVSGTNYTVQFDLYHVSTAGNSDQITLDLAAV</sequence>
<proteinExistence type="predicted"/>
<keyword evidence="1" id="KW-0732">Signal</keyword>
<organism evidence="2 3">
    <name type="scientific">Adineta steineri</name>
    <dbReference type="NCBI Taxonomy" id="433720"/>
    <lineage>
        <taxon>Eukaryota</taxon>
        <taxon>Metazoa</taxon>
        <taxon>Spiralia</taxon>
        <taxon>Gnathifera</taxon>
        <taxon>Rotifera</taxon>
        <taxon>Eurotatoria</taxon>
        <taxon>Bdelloidea</taxon>
        <taxon>Adinetida</taxon>
        <taxon>Adinetidae</taxon>
        <taxon>Adineta</taxon>
    </lineage>
</organism>
<dbReference type="Gene3D" id="2.60.120.260">
    <property type="entry name" value="Galactose-binding domain-like"/>
    <property type="match status" value="1"/>
</dbReference>
<comment type="caution">
    <text evidence="2">The sequence shown here is derived from an EMBL/GenBank/DDBJ whole genome shotgun (WGS) entry which is preliminary data.</text>
</comment>
<evidence type="ECO:0000313" key="2">
    <source>
        <dbReference type="EMBL" id="CAF4240133.1"/>
    </source>
</evidence>
<dbReference type="AlphaFoldDB" id="A0A820E1Y2"/>
<gene>
    <name evidence="2" type="ORF">KXQ929_LOCUS42224</name>
</gene>
<accession>A0A820E1Y2</accession>
<protein>
    <submittedName>
        <fullName evidence="2">Uncharacterized protein</fullName>
    </submittedName>
</protein>
<dbReference type="EMBL" id="CAJOBB010010144">
    <property type="protein sequence ID" value="CAF4240133.1"/>
    <property type="molecule type" value="Genomic_DNA"/>
</dbReference>